<feature type="domain" description="ABC transporter" evidence="5">
    <location>
        <begin position="1"/>
        <end position="55"/>
    </location>
</feature>
<dbReference type="InterPro" id="IPR050173">
    <property type="entry name" value="ABC_transporter_C-like"/>
</dbReference>
<dbReference type="InParanoid" id="A0A1X7U1L1"/>
<reference evidence="6" key="1">
    <citation type="submission" date="2017-05" db="UniProtKB">
        <authorList>
            <consortium name="EnsemblMetazoa"/>
        </authorList>
    </citation>
    <scope>IDENTIFICATION</scope>
</reference>
<dbReference type="GO" id="GO:0005524">
    <property type="term" value="F:ATP binding"/>
    <property type="evidence" value="ECO:0007669"/>
    <property type="project" value="UniProtKB-KW"/>
</dbReference>
<dbReference type="Gene3D" id="3.40.50.300">
    <property type="entry name" value="P-loop containing nucleotide triphosphate hydrolases"/>
    <property type="match status" value="1"/>
</dbReference>
<dbReference type="PANTHER" id="PTHR24223:SF456">
    <property type="entry name" value="MULTIDRUG RESISTANCE-ASSOCIATED PROTEIN LETHAL(2)03659"/>
    <property type="match status" value="1"/>
</dbReference>
<dbReference type="GO" id="GO:0016020">
    <property type="term" value="C:membrane"/>
    <property type="evidence" value="ECO:0007669"/>
    <property type="project" value="UniProtKB-SubCell"/>
</dbReference>
<accession>A0A1X7U1L1</accession>
<dbReference type="GO" id="GO:0016887">
    <property type="term" value="F:ATP hydrolysis activity"/>
    <property type="evidence" value="ECO:0007669"/>
    <property type="project" value="InterPro"/>
</dbReference>
<dbReference type="EnsemblMetazoa" id="Aqu2.1.21536_001">
    <property type="protein sequence ID" value="Aqu2.1.21536_001"/>
    <property type="gene ID" value="Aqu2.1.21536"/>
</dbReference>
<keyword evidence="3" id="KW-0547">Nucleotide-binding</keyword>
<dbReference type="SUPFAM" id="SSF52540">
    <property type="entry name" value="P-loop containing nucleoside triphosphate hydrolases"/>
    <property type="match status" value="1"/>
</dbReference>
<dbReference type="GO" id="GO:0042626">
    <property type="term" value="F:ATPase-coupled transmembrane transporter activity"/>
    <property type="evidence" value="ECO:0007669"/>
    <property type="project" value="TreeGrafter"/>
</dbReference>
<evidence type="ECO:0000256" key="3">
    <source>
        <dbReference type="ARBA" id="ARBA00022741"/>
    </source>
</evidence>
<evidence type="ECO:0000313" key="6">
    <source>
        <dbReference type="EnsemblMetazoa" id="Aqu2.1.21536_001"/>
    </source>
</evidence>
<organism evidence="6">
    <name type="scientific">Amphimedon queenslandica</name>
    <name type="common">Sponge</name>
    <dbReference type="NCBI Taxonomy" id="400682"/>
    <lineage>
        <taxon>Eukaryota</taxon>
        <taxon>Metazoa</taxon>
        <taxon>Porifera</taxon>
        <taxon>Demospongiae</taxon>
        <taxon>Heteroscleromorpha</taxon>
        <taxon>Haplosclerida</taxon>
        <taxon>Niphatidae</taxon>
        <taxon>Amphimedon</taxon>
    </lineage>
</organism>
<dbReference type="Pfam" id="PF00005">
    <property type="entry name" value="ABC_tran"/>
    <property type="match status" value="1"/>
</dbReference>
<keyword evidence="4" id="KW-0067">ATP-binding</keyword>
<dbReference type="STRING" id="400682.A0A1X7U1L1"/>
<protein>
    <recommendedName>
        <fullName evidence="5">ABC transporter domain-containing protein</fullName>
    </recommendedName>
</protein>
<evidence type="ECO:0000259" key="5">
    <source>
        <dbReference type="Pfam" id="PF00005"/>
    </source>
</evidence>
<dbReference type="InterPro" id="IPR003439">
    <property type="entry name" value="ABC_transporter-like_ATP-bd"/>
</dbReference>
<sequence length="69" mass="7430">IGIVGRTGAGKSFLIGALFRLAEPGGSIKIDGVELTQLGLHDVRSNMSIISQVSFISFDSFKQYNDDKI</sequence>
<dbReference type="InterPro" id="IPR027417">
    <property type="entry name" value="P-loop_NTPase"/>
</dbReference>
<dbReference type="AlphaFoldDB" id="A0A1X7U1L1"/>
<evidence type="ECO:0000256" key="4">
    <source>
        <dbReference type="ARBA" id="ARBA00022840"/>
    </source>
</evidence>
<comment type="subcellular location">
    <subcellularLocation>
        <location evidence="1">Membrane</location>
        <topology evidence="1">Multi-pass membrane protein</topology>
    </subcellularLocation>
</comment>
<comment type="similarity">
    <text evidence="2">Belongs to the ABC transporter superfamily. ABCC family. Conjugate transporter (TC 3.A.1.208) subfamily.</text>
</comment>
<name>A0A1X7U1L1_AMPQE</name>
<evidence type="ECO:0000256" key="1">
    <source>
        <dbReference type="ARBA" id="ARBA00004141"/>
    </source>
</evidence>
<evidence type="ECO:0000256" key="2">
    <source>
        <dbReference type="ARBA" id="ARBA00009726"/>
    </source>
</evidence>
<proteinExistence type="inferred from homology"/>
<dbReference type="PANTHER" id="PTHR24223">
    <property type="entry name" value="ATP-BINDING CASSETTE SUB-FAMILY C"/>
    <property type="match status" value="1"/>
</dbReference>